<keyword evidence="4" id="KW-0862">Zinc</keyword>
<sequence>MRQPGAMGNNRRVDHAPHGRAELAAAQPVFRFAPSPNGLLHLGHAASALLNAEIAARLGGRLLLRIEDIDPGRSRPEFEQAIREDLAWLGLRFAGPVRRQSEHLADYAGALDRLAGRGLSYPCFCTRGLTARRVAEAEATGAPLRRDPDGAPLGACRCKALPAGDREARIAAGEAHAMRLDMAAALAAIAESPLGWTAWNAAEGVLTPVLGDPARWGDVVVGRKDVRASYHLAVVLDDALQGVTHVVRGEDLREATHVHVLLQALFGLPTPVYHHHGLVLDPDGRKLSKSLGSTALRTLRAEGVSPEEVRARLGFSARP</sequence>
<keyword evidence="10" id="KW-1185">Reference proteome</keyword>
<evidence type="ECO:0000259" key="8">
    <source>
        <dbReference type="Pfam" id="PF00749"/>
    </source>
</evidence>
<feature type="domain" description="Glutamyl/glutaminyl-tRNA synthetase class Ib catalytic" evidence="8">
    <location>
        <begin position="30"/>
        <end position="309"/>
    </location>
</feature>
<comment type="similarity">
    <text evidence="7">Belongs to the class-I aminoacyl-tRNA synthetase family.</text>
</comment>
<keyword evidence="5 7" id="KW-0067">ATP-binding</keyword>
<proteinExistence type="inferred from homology"/>
<dbReference type="NCBIfam" id="NF004315">
    <property type="entry name" value="PRK05710.1-4"/>
    <property type="match status" value="1"/>
</dbReference>
<keyword evidence="6 7" id="KW-0030">Aminoacyl-tRNA synthetase</keyword>
<dbReference type="GO" id="GO:0004818">
    <property type="term" value="F:glutamate-tRNA ligase activity"/>
    <property type="evidence" value="ECO:0007669"/>
    <property type="project" value="TreeGrafter"/>
</dbReference>
<dbReference type="GO" id="GO:0006424">
    <property type="term" value="P:glutamyl-tRNA aminoacylation"/>
    <property type="evidence" value="ECO:0007669"/>
    <property type="project" value="TreeGrafter"/>
</dbReference>
<dbReference type="InterPro" id="IPR020058">
    <property type="entry name" value="Glu/Gln-tRNA-synth_Ib_cat-dom"/>
</dbReference>
<organism evidence="9 10">
    <name type="scientific">Alsobacter metallidurans</name>
    <dbReference type="NCBI Taxonomy" id="340221"/>
    <lineage>
        <taxon>Bacteria</taxon>
        <taxon>Pseudomonadati</taxon>
        <taxon>Pseudomonadota</taxon>
        <taxon>Alphaproteobacteria</taxon>
        <taxon>Hyphomicrobiales</taxon>
        <taxon>Alsobacteraceae</taxon>
        <taxon>Alsobacter</taxon>
    </lineage>
</organism>
<keyword evidence="7" id="KW-0648">Protein biosynthesis</keyword>
<evidence type="ECO:0000256" key="4">
    <source>
        <dbReference type="ARBA" id="ARBA00022833"/>
    </source>
</evidence>
<dbReference type="GO" id="GO:0005829">
    <property type="term" value="C:cytosol"/>
    <property type="evidence" value="ECO:0007669"/>
    <property type="project" value="TreeGrafter"/>
</dbReference>
<accession>A0A917IBF0</accession>
<dbReference type="InterPro" id="IPR001412">
    <property type="entry name" value="aa-tRNA-synth_I_CS"/>
</dbReference>
<dbReference type="PANTHER" id="PTHR43311:SF1">
    <property type="entry name" value="GLUTAMYL-Q TRNA(ASP) SYNTHETASE"/>
    <property type="match status" value="1"/>
</dbReference>
<dbReference type="InterPro" id="IPR000924">
    <property type="entry name" value="Glu/Gln-tRNA-synth"/>
</dbReference>
<keyword evidence="3 7" id="KW-0547">Nucleotide-binding</keyword>
<name>A0A917IBF0_9HYPH</name>
<dbReference type="Pfam" id="PF00749">
    <property type="entry name" value="tRNA-synt_1c"/>
    <property type="match status" value="1"/>
</dbReference>
<evidence type="ECO:0000313" key="10">
    <source>
        <dbReference type="Proteomes" id="UP000603912"/>
    </source>
</evidence>
<evidence type="ECO:0000256" key="7">
    <source>
        <dbReference type="RuleBase" id="RU363037"/>
    </source>
</evidence>
<dbReference type="InterPro" id="IPR049940">
    <property type="entry name" value="GluQ/Sye"/>
</dbReference>
<comment type="caution">
    <text evidence="9">The sequence shown here is derived from an EMBL/GenBank/DDBJ whole genome shotgun (WGS) entry which is preliminary data.</text>
</comment>
<dbReference type="PROSITE" id="PS00178">
    <property type="entry name" value="AA_TRNA_LIGASE_I"/>
    <property type="match status" value="1"/>
</dbReference>
<dbReference type="PANTHER" id="PTHR43311">
    <property type="entry name" value="GLUTAMATE--TRNA LIGASE"/>
    <property type="match status" value="1"/>
</dbReference>
<reference evidence="9" key="1">
    <citation type="journal article" date="2014" name="Int. J. Syst. Evol. Microbiol.">
        <title>Complete genome sequence of Corynebacterium casei LMG S-19264T (=DSM 44701T), isolated from a smear-ripened cheese.</title>
        <authorList>
            <consortium name="US DOE Joint Genome Institute (JGI-PGF)"/>
            <person name="Walter F."/>
            <person name="Albersmeier A."/>
            <person name="Kalinowski J."/>
            <person name="Ruckert C."/>
        </authorList>
    </citation>
    <scope>NUCLEOTIDE SEQUENCE</scope>
    <source>
        <strain evidence="9">CGMCC 1.12214</strain>
    </source>
</reference>
<dbReference type="PRINTS" id="PR00987">
    <property type="entry name" value="TRNASYNTHGLU"/>
</dbReference>
<reference evidence="9" key="2">
    <citation type="submission" date="2020-09" db="EMBL/GenBank/DDBJ databases">
        <authorList>
            <person name="Sun Q."/>
            <person name="Zhou Y."/>
        </authorList>
    </citation>
    <scope>NUCLEOTIDE SEQUENCE</scope>
    <source>
        <strain evidence="9">CGMCC 1.12214</strain>
    </source>
</reference>
<protein>
    <submittedName>
        <fullName evidence="9">tRNA glutamyl-Q(34) synthetase GluQRS</fullName>
    </submittedName>
</protein>
<dbReference type="Gene3D" id="3.40.50.620">
    <property type="entry name" value="HUPs"/>
    <property type="match status" value="1"/>
</dbReference>
<dbReference type="GO" id="GO:0005524">
    <property type="term" value="F:ATP binding"/>
    <property type="evidence" value="ECO:0007669"/>
    <property type="project" value="UniProtKB-KW"/>
</dbReference>
<keyword evidence="1 7" id="KW-0436">Ligase</keyword>
<dbReference type="InterPro" id="IPR014729">
    <property type="entry name" value="Rossmann-like_a/b/a_fold"/>
</dbReference>
<evidence type="ECO:0000256" key="1">
    <source>
        <dbReference type="ARBA" id="ARBA00022598"/>
    </source>
</evidence>
<keyword evidence="2" id="KW-0479">Metal-binding</keyword>
<dbReference type="Proteomes" id="UP000603912">
    <property type="component" value="Unassembled WGS sequence"/>
</dbReference>
<dbReference type="SUPFAM" id="SSF52374">
    <property type="entry name" value="Nucleotidylyl transferase"/>
    <property type="match status" value="1"/>
</dbReference>
<evidence type="ECO:0000256" key="5">
    <source>
        <dbReference type="ARBA" id="ARBA00022840"/>
    </source>
</evidence>
<evidence type="ECO:0000256" key="2">
    <source>
        <dbReference type="ARBA" id="ARBA00022723"/>
    </source>
</evidence>
<evidence type="ECO:0000256" key="3">
    <source>
        <dbReference type="ARBA" id="ARBA00022741"/>
    </source>
</evidence>
<dbReference type="AlphaFoldDB" id="A0A917IBF0"/>
<gene>
    <name evidence="9" type="ORF">GCM10007036_42000</name>
</gene>
<evidence type="ECO:0000256" key="6">
    <source>
        <dbReference type="ARBA" id="ARBA00023146"/>
    </source>
</evidence>
<dbReference type="EMBL" id="BMES01000003">
    <property type="protein sequence ID" value="GGH31048.1"/>
    <property type="molecule type" value="Genomic_DNA"/>
</dbReference>
<evidence type="ECO:0000313" key="9">
    <source>
        <dbReference type="EMBL" id="GGH31048.1"/>
    </source>
</evidence>